<evidence type="ECO:0000313" key="3">
    <source>
        <dbReference type="Proteomes" id="UP001267426"/>
    </source>
</evidence>
<dbReference type="InterPro" id="IPR036583">
    <property type="entry name" value="23S_rRNA_IVS_sf"/>
</dbReference>
<feature type="compositionally biased region" description="Acidic residues" evidence="1">
    <location>
        <begin position="137"/>
        <end position="147"/>
    </location>
</feature>
<dbReference type="PANTHER" id="PTHR38471">
    <property type="entry name" value="FOUR HELIX BUNDLE PROTEIN"/>
    <property type="match status" value="1"/>
</dbReference>
<dbReference type="InterPro" id="IPR012657">
    <property type="entry name" value="23S_rRNA-intervening_sequence"/>
</dbReference>
<dbReference type="EMBL" id="JAVRHT010000018">
    <property type="protein sequence ID" value="MDT0631903.1"/>
    <property type="molecule type" value="Genomic_DNA"/>
</dbReference>
<protein>
    <submittedName>
        <fullName evidence="2">Four helix bundle protein</fullName>
    </submittedName>
</protein>
<organism evidence="2 3">
    <name type="scientific">Rubrivirga litoralis</name>
    <dbReference type="NCBI Taxonomy" id="3075598"/>
    <lineage>
        <taxon>Bacteria</taxon>
        <taxon>Pseudomonadati</taxon>
        <taxon>Rhodothermota</taxon>
        <taxon>Rhodothermia</taxon>
        <taxon>Rhodothermales</taxon>
        <taxon>Rubricoccaceae</taxon>
        <taxon>Rubrivirga</taxon>
    </lineage>
</organism>
<dbReference type="CDD" id="cd16377">
    <property type="entry name" value="23S_rRNA_IVP_like"/>
    <property type="match status" value="1"/>
</dbReference>
<sequence>MGTFRRFEEIEAWKLGRELNRLVYEATAGGAFAKDFALRDQIRRASISVSSNVAEGYARRSPADFARFLTIARASAAEVRSQLYLALDLGYLDTDTFDALYDLARRAGGACGGLARYLRTAPPRATREPGAEWSLDVSDDETLNPEP</sequence>
<evidence type="ECO:0000313" key="2">
    <source>
        <dbReference type="EMBL" id="MDT0631903.1"/>
    </source>
</evidence>
<dbReference type="PANTHER" id="PTHR38471:SF2">
    <property type="entry name" value="FOUR HELIX BUNDLE PROTEIN"/>
    <property type="match status" value="1"/>
</dbReference>
<feature type="region of interest" description="Disordered" evidence="1">
    <location>
        <begin position="123"/>
        <end position="147"/>
    </location>
</feature>
<name>A0ABU3BRJ1_9BACT</name>
<evidence type="ECO:0000256" key="1">
    <source>
        <dbReference type="SAM" id="MobiDB-lite"/>
    </source>
</evidence>
<dbReference type="SUPFAM" id="SSF158446">
    <property type="entry name" value="IVS-encoded protein-like"/>
    <property type="match status" value="1"/>
</dbReference>
<dbReference type="Pfam" id="PF05635">
    <property type="entry name" value="23S_rRNA_IVP"/>
    <property type="match status" value="1"/>
</dbReference>
<proteinExistence type="predicted"/>
<gene>
    <name evidence="2" type="ORF">RM540_09115</name>
</gene>
<keyword evidence="3" id="KW-1185">Reference proteome</keyword>
<comment type="caution">
    <text evidence="2">The sequence shown here is derived from an EMBL/GenBank/DDBJ whole genome shotgun (WGS) entry which is preliminary data.</text>
</comment>
<dbReference type="Proteomes" id="UP001267426">
    <property type="component" value="Unassembled WGS sequence"/>
</dbReference>
<dbReference type="NCBIfam" id="TIGR02436">
    <property type="entry name" value="four helix bundle protein"/>
    <property type="match status" value="1"/>
</dbReference>
<dbReference type="RefSeq" id="WP_311663338.1">
    <property type="nucleotide sequence ID" value="NZ_JAVRHT010000018.1"/>
</dbReference>
<dbReference type="Gene3D" id="1.20.1440.60">
    <property type="entry name" value="23S rRNA-intervening sequence"/>
    <property type="match status" value="1"/>
</dbReference>
<reference evidence="2 3" key="1">
    <citation type="submission" date="2023-09" db="EMBL/GenBank/DDBJ databases">
        <authorList>
            <person name="Rey-Velasco X."/>
        </authorList>
    </citation>
    <scope>NUCLEOTIDE SEQUENCE [LARGE SCALE GENOMIC DNA]</scope>
    <source>
        <strain evidence="2 3">F394</strain>
    </source>
</reference>
<accession>A0ABU3BRJ1</accession>